<gene>
    <name evidence="1" type="ORF">PGIGA_G00167840</name>
</gene>
<protein>
    <submittedName>
        <fullName evidence="1">Uncharacterized protein</fullName>
    </submittedName>
</protein>
<keyword evidence="2" id="KW-1185">Reference proteome</keyword>
<name>A0ACC5XSJ4_PANGG</name>
<evidence type="ECO:0000313" key="1">
    <source>
        <dbReference type="EMBL" id="MCI4394359.1"/>
    </source>
</evidence>
<accession>A0ACC5XSJ4</accession>
<proteinExistence type="predicted"/>
<dbReference type="EMBL" id="CM040480">
    <property type="protein sequence ID" value="MCI4394359.1"/>
    <property type="molecule type" value="Genomic_DNA"/>
</dbReference>
<organism evidence="1 2">
    <name type="scientific">Pangasianodon gigas</name>
    <name type="common">Mekong giant catfish</name>
    <name type="synonym">Pangasius gigas</name>
    <dbReference type="NCBI Taxonomy" id="30993"/>
    <lineage>
        <taxon>Eukaryota</taxon>
        <taxon>Metazoa</taxon>
        <taxon>Chordata</taxon>
        <taxon>Craniata</taxon>
        <taxon>Vertebrata</taxon>
        <taxon>Euteleostomi</taxon>
        <taxon>Actinopterygii</taxon>
        <taxon>Neopterygii</taxon>
        <taxon>Teleostei</taxon>
        <taxon>Ostariophysi</taxon>
        <taxon>Siluriformes</taxon>
        <taxon>Pangasiidae</taxon>
        <taxon>Pangasianodon</taxon>
    </lineage>
</organism>
<comment type="caution">
    <text evidence="1">The sequence shown here is derived from an EMBL/GenBank/DDBJ whole genome shotgun (WGS) entry which is preliminary data.</text>
</comment>
<reference evidence="1 2" key="1">
    <citation type="journal article" date="2022" name="bioRxiv">
        <title>An ancient truncated duplication of the anti-Mullerian hormone receptor type 2 gene is a potential conserved master sex determinant in the Pangasiidae catfish family.</title>
        <authorList>
            <person name="Wen M."/>
            <person name="Pan Q."/>
            <person name="Jouanno E."/>
            <person name="Montfort J."/>
            <person name="Zahm M."/>
            <person name="Cabau C."/>
            <person name="Klopp C."/>
            <person name="Iampietro C."/>
            <person name="Roques C."/>
            <person name="Bouchez O."/>
            <person name="Castinel A."/>
            <person name="Donnadieu C."/>
            <person name="Parrinello H."/>
            <person name="Poncet C."/>
            <person name="Belmonte E."/>
            <person name="Gautier V."/>
            <person name="Avarre J.-C."/>
            <person name="Dugue R."/>
            <person name="Gustiano R."/>
            <person name="Ha T.T.T."/>
            <person name="Campet M."/>
            <person name="Sriphairoj K."/>
            <person name="Ribolli J."/>
            <person name="de Almeida F.L."/>
            <person name="Desvignes T."/>
            <person name="Postlethwait J.H."/>
            <person name="Bucao C.F."/>
            <person name="Robinson-Rechavi M."/>
            <person name="Bobe J."/>
            <person name="Herpin A."/>
            <person name="Guiguen Y."/>
        </authorList>
    </citation>
    <scope>NUCLEOTIDE SEQUENCE [LARGE SCALE GENOMIC DNA]</scope>
    <source>
        <strain evidence="1">YG-Dec2019</strain>
    </source>
</reference>
<evidence type="ECO:0000313" key="2">
    <source>
        <dbReference type="Proteomes" id="UP000829447"/>
    </source>
</evidence>
<sequence length="103" mass="11432">MVCGSTAGVTALCLCTSHCPGECYQRLVQRRTPPVRLWHHRSPAACIPPGHRGGPRHRHTQCPMRHFDTALLGPHSGADHLIASEHLQRERLKASQNAQHAEH</sequence>
<dbReference type="Proteomes" id="UP000829447">
    <property type="component" value="Linkage Group LG27"/>
</dbReference>